<dbReference type="Proteomes" id="UP001251528">
    <property type="component" value="Unassembled WGS sequence"/>
</dbReference>
<gene>
    <name evidence="1" type="primary">SEY1_2</name>
    <name evidence="1" type="ORF">QQS21_006755</name>
</gene>
<accession>A0AAJ0FT48</accession>
<proteinExistence type="predicted"/>
<organism evidence="1 2">
    <name type="scientific">Conoideocrella luteorostrata</name>
    <dbReference type="NCBI Taxonomy" id="1105319"/>
    <lineage>
        <taxon>Eukaryota</taxon>
        <taxon>Fungi</taxon>
        <taxon>Dikarya</taxon>
        <taxon>Ascomycota</taxon>
        <taxon>Pezizomycotina</taxon>
        <taxon>Sordariomycetes</taxon>
        <taxon>Hypocreomycetidae</taxon>
        <taxon>Hypocreales</taxon>
        <taxon>Clavicipitaceae</taxon>
        <taxon>Conoideocrella</taxon>
    </lineage>
</organism>
<name>A0AAJ0FT48_9HYPO</name>
<sequence length="107" mass="11484">MSNKVKAGQKTGGSYEFAEIVASEKRKLILVPLEDRQGEAAKFGKILMLPDLGGVSSEARLSTSPVACGWQRCERGITRVKGSVNLVTTQPVDTFALLLRLPSLGPI</sequence>
<keyword evidence="2" id="KW-1185">Reference proteome</keyword>
<dbReference type="AlphaFoldDB" id="A0AAJ0FT48"/>
<evidence type="ECO:0000313" key="1">
    <source>
        <dbReference type="EMBL" id="KAK2595527.1"/>
    </source>
</evidence>
<comment type="caution">
    <text evidence="1">The sequence shown here is derived from an EMBL/GenBank/DDBJ whole genome shotgun (WGS) entry which is preliminary data.</text>
</comment>
<reference evidence="1" key="1">
    <citation type="submission" date="2023-06" db="EMBL/GenBank/DDBJ databases">
        <title>Conoideocrella luteorostrata (Hypocreales: Clavicipitaceae), a potential biocontrol fungus for elongate hemlock scale in United States Christmas tree production areas.</title>
        <authorList>
            <person name="Barrett H."/>
            <person name="Lovett B."/>
            <person name="Macias A.M."/>
            <person name="Stajich J.E."/>
            <person name="Kasson M.T."/>
        </authorList>
    </citation>
    <scope>NUCLEOTIDE SEQUENCE</scope>
    <source>
        <strain evidence="1">ARSEF 14590</strain>
    </source>
</reference>
<dbReference type="EMBL" id="JASWJB010000129">
    <property type="protein sequence ID" value="KAK2595527.1"/>
    <property type="molecule type" value="Genomic_DNA"/>
</dbReference>
<protein>
    <submittedName>
        <fullName evidence="1">Dynamin-like GTPase that mediates homotypic ER fusion</fullName>
    </submittedName>
</protein>
<evidence type="ECO:0000313" key="2">
    <source>
        <dbReference type="Proteomes" id="UP001251528"/>
    </source>
</evidence>